<dbReference type="Pfam" id="PF13432">
    <property type="entry name" value="TPR_16"/>
    <property type="match status" value="2"/>
</dbReference>
<dbReference type="PANTHER" id="PTHR23082:SF0">
    <property type="entry name" value="GENERAL TRANSCRIPTION FACTOR 3C POLYPEPTIDE 3"/>
    <property type="match status" value="1"/>
</dbReference>
<feature type="compositionally biased region" description="Acidic residues" evidence="2">
    <location>
        <begin position="66"/>
        <end position="90"/>
    </location>
</feature>
<keyword evidence="4" id="KW-1185">Reference proteome</keyword>
<dbReference type="InterPro" id="IPR019734">
    <property type="entry name" value="TPR_rpt"/>
</dbReference>
<comment type="caution">
    <text evidence="3">The sequence shown here is derived from an EMBL/GenBank/DDBJ whole genome shotgun (WGS) entry which is preliminary data.</text>
</comment>
<dbReference type="RefSeq" id="XP_046074294.1">
    <property type="nucleotide sequence ID" value="XM_046209370.1"/>
</dbReference>
<feature type="region of interest" description="Disordered" evidence="2">
    <location>
        <begin position="1"/>
        <end position="157"/>
    </location>
</feature>
<gene>
    <name evidence="3" type="ORF">BGW36DRAFT_132126</name>
</gene>
<evidence type="ECO:0000256" key="1">
    <source>
        <dbReference type="PROSITE-ProRule" id="PRU00339"/>
    </source>
</evidence>
<reference evidence="3" key="1">
    <citation type="submission" date="2021-12" db="EMBL/GenBank/DDBJ databases">
        <title>Convergent genome expansion in fungi linked to evolution of root-endophyte symbiosis.</title>
        <authorList>
            <consortium name="DOE Joint Genome Institute"/>
            <person name="Ke Y.-H."/>
            <person name="Bonito G."/>
            <person name="Liao H.-L."/>
            <person name="Looney B."/>
            <person name="Rojas-Flechas A."/>
            <person name="Nash J."/>
            <person name="Hameed K."/>
            <person name="Schadt C."/>
            <person name="Martin F."/>
            <person name="Crous P.W."/>
            <person name="Miettinen O."/>
            <person name="Magnuson J.K."/>
            <person name="Labbe J."/>
            <person name="Jacobson D."/>
            <person name="Doktycz M.J."/>
            <person name="Veneault-Fourrey C."/>
            <person name="Kuo A."/>
            <person name="Mondo S."/>
            <person name="Calhoun S."/>
            <person name="Riley R."/>
            <person name="Ohm R."/>
            <person name="LaButti K."/>
            <person name="Andreopoulos B."/>
            <person name="Pangilinan J."/>
            <person name="Nolan M."/>
            <person name="Tritt A."/>
            <person name="Clum A."/>
            <person name="Lipzen A."/>
            <person name="Daum C."/>
            <person name="Barry K."/>
            <person name="Grigoriev I.V."/>
            <person name="Vilgalys R."/>
        </authorList>
    </citation>
    <scope>NUCLEOTIDE SEQUENCE</scope>
    <source>
        <strain evidence="3">PMI_201</strain>
    </source>
</reference>
<dbReference type="SMART" id="SM00028">
    <property type="entry name" value="TPR"/>
    <property type="match status" value="8"/>
</dbReference>
<dbReference type="PROSITE" id="PS50005">
    <property type="entry name" value="TPR"/>
    <property type="match status" value="2"/>
</dbReference>
<feature type="repeat" description="TPR" evidence="1">
    <location>
        <begin position="158"/>
        <end position="191"/>
    </location>
</feature>
<sequence>MDGVQYAWPAKAGQNQPPIHPAIDPRLYDDAFVQRSQDPTSSSTQNFPTGQQNILQNQFDANESSSAEDEIWDDEMDYGYDDNDDEDADYEAASAESEQGQDEEDDLEPDSDSMQASSSPPRKRPRRGRGPFSGRYGARGGKGIKRGPRRPLEPSPEFKMLHSQATEAFIDGDYDRAIELVQRAILVNPEMFAAHSLLSEIFLARGEDDKAISALFSGAHTKPRDPTVWYKVSKLIQERSGEDRQKALNDMVYCFSRIIEIDPKSYNARFQRAAAYRELGSNGRAATEYERILKEIPHNIRALRHLAETYIDMQEVQKAIRYYTNSIEYYMSHETDESLEFSWSDVNICVELYAYIGQYESGLQLLKSVSRWLVGRKDDKIWDSEDDDREWDAADSPRRIKTNGFIPGVFPIQSYGLGLPMELRIKLGIYRLKLGERYYNEALTHFEWLTPDDKSEGSQLYDYGDLFREAADALKDAGLFEQALRYYEPLQYTEEYADVSYFLAMGDCAFASGRTKEAEACYLTVVENDSTNLQSRVNLAKLYEELGMKEQALYFVNQAVLLGRGEAGGYRRTRRRDRRLAQLAKEFQGTKDPSARKAVPNLSNALSRREAIPEIDADRPGHVRYLYSKMNELRPAMRQGDVNSTEDWLDIADVLLREFRSNRVFYPLQKNMTFLGYSRDAQGGKKKDTVMDEVQELAGRLQESLGNVSAEQVQDTIPNDYFGISFDEWLDIFLEYAFMISGQGDGDEVYNTLAAAADASVWYHSKEKTRQIHVCWFTCALRLQDEETLVTEARWFSKEYQFVTDTYRLYSILSRLCGDPRKSLFHASPNMKFMLRQVKAMDLTIPDSVMRLAQAQTRDTAYQDKPSLTSRNENGELITADELDVAMLVLYGHILYSGNSFYPALNYYLRAYAIDKDNPSVLLSIGLCYIHHSLKRQAENRHFMILQGLSFMSLYRKAREKKGSLLVERQEVEVNFARVYHSLGLLHQAVAGYERALEIGDQIHAQKMSEPGESIENDGQAAYVEDFSSEAAVALQNIYATSGDTTSARQITERYLVI</sequence>
<keyword evidence="1" id="KW-0802">TPR repeat</keyword>
<dbReference type="InterPro" id="IPR039340">
    <property type="entry name" value="Tfc4/TFIIIC-102/Sfc4"/>
</dbReference>
<evidence type="ECO:0000313" key="3">
    <source>
        <dbReference type="EMBL" id="KAH8700588.1"/>
    </source>
</evidence>
<feature type="repeat" description="TPR" evidence="1">
    <location>
        <begin position="300"/>
        <end position="333"/>
    </location>
</feature>
<dbReference type="GeneID" id="70239657"/>
<feature type="compositionally biased region" description="Acidic residues" evidence="2">
    <location>
        <begin position="99"/>
        <end position="111"/>
    </location>
</feature>
<dbReference type="AlphaFoldDB" id="A0AAD4KTG7"/>
<dbReference type="Proteomes" id="UP001201262">
    <property type="component" value="Unassembled WGS sequence"/>
</dbReference>
<name>A0AAD4KTG7_9EURO</name>
<dbReference type="EMBL" id="JAJTJA010000004">
    <property type="protein sequence ID" value="KAH8700588.1"/>
    <property type="molecule type" value="Genomic_DNA"/>
</dbReference>
<dbReference type="Gene3D" id="1.25.40.10">
    <property type="entry name" value="Tetratricopeptide repeat domain"/>
    <property type="match status" value="3"/>
</dbReference>
<dbReference type="GO" id="GO:0000127">
    <property type="term" value="C:transcription factor TFIIIC complex"/>
    <property type="evidence" value="ECO:0007669"/>
    <property type="project" value="TreeGrafter"/>
</dbReference>
<evidence type="ECO:0000256" key="2">
    <source>
        <dbReference type="SAM" id="MobiDB-lite"/>
    </source>
</evidence>
<dbReference type="GO" id="GO:0006383">
    <property type="term" value="P:transcription by RNA polymerase III"/>
    <property type="evidence" value="ECO:0007669"/>
    <property type="project" value="InterPro"/>
</dbReference>
<organism evidence="3 4">
    <name type="scientific">Talaromyces proteolyticus</name>
    <dbReference type="NCBI Taxonomy" id="1131652"/>
    <lineage>
        <taxon>Eukaryota</taxon>
        <taxon>Fungi</taxon>
        <taxon>Dikarya</taxon>
        <taxon>Ascomycota</taxon>
        <taxon>Pezizomycotina</taxon>
        <taxon>Eurotiomycetes</taxon>
        <taxon>Eurotiomycetidae</taxon>
        <taxon>Eurotiales</taxon>
        <taxon>Trichocomaceae</taxon>
        <taxon>Talaromyces</taxon>
        <taxon>Talaromyces sect. Bacilispori</taxon>
    </lineage>
</organism>
<dbReference type="SUPFAM" id="SSF48452">
    <property type="entry name" value="TPR-like"/>
    <property type="match status" value="3"/>
</dbReference>
<evidence type="ECO:0000313" key="4">
    <source>
        <dbReference type="Proteomes" id="UP001201262"/>
    </source>
</evidence>
<feature type="compositionally biased region" description="Polar residues" evidence="2">
    <location>
        <begin position="34"/>
        <end position="65"/>
    </location>
</feature>
<protein>
    <recommendedName>
        <fullName evidence="5">TPR-like protein</fullName>
    </recommendedName>
</protein>
<accession>A0AAD4KTG7</accession>
<dbReference type="PANTHER" id="PTHR23082">
    <property type="entry name" value="TRANSCRIPTION INITIATION FACTOR IIIC TFIIIC , POLYPEPTIDE 3-RELATED"/>
    <property type="match status" value="1"/>
</dbReference>
<evidence type="ECO:0008006" key="5">
    <source>
        <dbReference type="Google" id="ProtNLM"/>
    </source>
</evidence>
<proteinExistence type="predicted"/>
<dbReference type="InterPro" id="IPR011990">
    <property type="entry name" value="TPR-like_helical_dom_sf"/>
</dbReference>